<evidence type="ECO:0000256" key="3">
    <source>
        <dbReference type="ARBA" id="ARBA00022946"/>
    </source>
</evidence>
<dbReference type="GO" id="GO:0009451">
    <property type="term" value="P:RNA modification"/>
    <property type="evidence" value="ECO:0007669"/>
    <property type="project" value="InterPro"/>
</dbReference>
<evidence type="ECO:0000256" key="1">
    <source>
        <dbReference type="ARBA" id="ARBA00006643"/>
    </source>
</evidence>
<evidence type="ECO:0000259" key="6">
    <source>
        <dbReference type="Pfam" id="PF14432"/>
    </source>
</evidence>
<feature type="repeat" description="PPR" evidence="4">
    <location>
        <begin position="397"/>
        <end position="431"/>
    </location>
</feature>
<dbReference type="InterPro" id="IPR046848">
    <property type="entry name" value="E_motif"/>
</dbReference>
<dbReference type="Gene3D" id="1.25.40.10">
    <property type="entry name" value="Tetratricopeptide repeat domain"/>
    <property type="match status" value="4"/>
</dbReference>
<dbReference type="InterPro" id="IPR032867">
    <property type="entry name" value="DYW_dom"/>
</dbReference>
<dbReference type="eggNOG" id="KOG4197">
    <property type="taxonomic scope" value="Eukaryota"/>
</dbReference>
<dbReference type="OMA" id="ACIIELF"/>
<dbReference type="PhylomeDB" id="A0A022RRB4"/>
<dbReference type="FunFam" id="1.25.40.10:FF:000690">
    <property type="entry name" value="Pentatricopeptide repeat-containing protein"/>
    <property type="match status" value="1"/>
</dbReference>
<dbReference type="FunFam" id="1.25.40.10:FF:000344">
    <property type="entry name" value="Pentatricopeptide repeat-containing protein"/>
    <property type="match status" value="1"/>
</dbReference>
<feature type="compositionally biased region" description="Basic and acidic residues" evidence="5">
    <location>
        <begin position="67"/>
        <end position="86"/>
    </location>
</feature>
<keyword evidence="3" id="KW-0809">Transit peptide</keyword>
<evidence type="ECO:0000256" key="4">
    <source>
        <dbReference type="PROSITE-ProRule" id="PRU00708"/>
    </source>
</evidence>
<keyword evidence="8" id="KW-1185">Reference proteome</keyword>
<dbReference type="EMBL" id="KI630265">
    <property type="protein sequence ID" value="EYU43052.1"/>
    <property type="molecule type" value="Genomic_DNA"/>
</dbReference>
<dbReference type="AlphaFoldDB" id="A0A022RRB4"/>
<dbReference type="Pfam" id="PF13041">
    <property type="entry name" value="PPR_2"/>
    <property type="match status" value="2"/>
</dbReference>
<feature type="non-terminal residue" evidence="7">
    <location>
        <position position="1"/>
    </location>
</feature>
<dbReference type="GO" id="GO:0008270">
    <property type="term" value="F:zinc ion binding"/>
    <property type="evidence" value="ECO:0007669"/>
    <property type="project" value="InterPro"/>
</dbReference>
<feature type="repeat" description="PPR" evidence="4">
    <location>
        <begin position="164"/>
        <end position="198"/>
    </location>
</feature>
<protein>
    <recommendedName>
        <fullName evidence="6">DYW domain-containing protein</fullName>
    </recommendedName>
</protein>
<evidence type="ECO:0000313" key="8">
    <source>
        <dbReference type="Proteomes" id="UP000030748"/>
    </source>
</evidence>
<evidence type="ECO:0000256" key="5">
    <source>
        <dbReference type="SAM" id="MobiDB-lite"/>
    </source>
</evidence>
<feature type="region of interest" description="Disordered" evidence="5">
    <location>
        <begin position="58"/>
        <end position="87"/>
    </location>
</feature>
<dbReference type="InterPro" id="IPR046960">
    <property type="entry name" value="PPR_At4g14850-like_plant"/>
</dbReference>
<sequence>MEISLPLDQIQSSYRFACSLVNPSLLKQKLPISEVFSLSKKRCRSPFSRFRCSLLDQGLKPRPMPKPLREPEKNFKKDSRLEETRLDNPNSRSGICGQIEKLVVCKRYNEALELFEILECESDLELDINIDTYDALVSACIGLRSIRGVKRVVGHMHDSGVDLDVYMMNRVLLMHVKCGMMIDARRLFEEMPERNLISWNTIIGGLVDSGDYVDAFRLFLMMWEDTSDIGSRTFATMIRASAGLELISPGQQLHSCALKMGLSDDVFVSCTMIDMYSKCGNIDDARCVFDMMREKTTVGWNSIIAGYALHGYSEEALSMYHEMQDSGAKMDHFTYSIIVRVCTRLASLEHAKQAHAGLVRNGFGSDTVANTALIDFYSKWGRIEDARNVFDRMPHKNVVSWNALISGYGNHGRGAEAVELFERMVREGMVPNHITFLAVLSSCCYSGLSDYGWGIFQSMSRDYKVKPRAMHYTCMVELLGREGLLDEAFALVRDAPFKPTVNMWAALLTACRVHKNFVLGKHAAEKLYGMGPEKLSNYIVLLNIYNSAGKLEEAAEVLRTLRRKGLRMVPACTWIDIKKQQFVFFTGDKSHPETKNIYDNLDDIMAKISKRGYVAQGGNLLPDVDEREESMTLHHSEKLAVSFGLISTPDSTPLQLVQSHRICNDCHGAIKLISMVYGKEIVVRDASRFHRFKDGSCSCGDYW</sequence>
<dbReference type="InterPro" id="IPR002885">
    <property type="entry name" value="PPR_rpt"/>
</dbReference>
<dbReference type="InterPro" id="IPR011990">
    <property type="entry name" value="TPR-like_helical_dom_sf"/>
</dbReference>
<feature type="repeat" description="PPR" evidence="4">
    <location>
        <begin position="366"/>
        <end position="396"/>
    </location>
</feature>
<dbReference type="Pfam" id="PF20430">
    <property type="entry name" value="Eplus_motif"/>
    <property type="match status" value="1"/>
</dbReference>
<dbReference type="SUPFAM" id="SSF48452">
    <property type="entry name" value="TPR-like"/>
    <property type="match status" value="1"/>
</dbReference>
<dbReference type="FunFam" id="1.25.40.10:FF:000488">
    <property type="entry name" value="Pentatricopeptide repeat-containing protein, mitochondrial"/>
    <property type="match status" value="1"/>
</dbReference>
<gene>
    <name evidence="7" type="ORF">MIMGU_mgv1a0021231mg</name>
</gene>
<keyword evidence="2" id="KW-0677">Repeat</keyword>
<dbReference type="STRING" id="4155.A0A022RRB4"/>
<evidence type="ECO:0000256" key="2">
    <source>
        <dbReference type="ARBA" id="ARBA00022737"/>
    </source>
</evidence>
<dbReference type="PANTHER" id="PTHR47926">
    <property type="entry name" value="PENTATRICOPEPTIDE REPEAT-CONTAINING PROTEIN"/>
    <property type="match status" value="1"/>
</dbReference>
<comment type="similarity">
    <text evidence="1">Belongs to the PPR family. PCMP-H subfamily.</text>
</comment>
<dbReference type="Pfam" id="PF01535">
    <property type="entry name" value="PPR"/>
    <property type="match status" value="4"/>
</dbReference>
<feature type="repeat" description="PPR" evidence="4">
    <location>
        <begin position="265"/>
        <end position="295"/>
    </location>
</feature>
<feature type="repeat" description="PPR" evidence="4">
    <location>
        <begin position="534"/>
        <end position="568"/>
    </location>
</feature>
<dbReference type="PROSITE" id="PS51375">
    <property type="entry name" value="PPR"/>
    <property type="match status" value="6"/>
</dbReference>
<reference evidence="7 8" key="1">
    <citation type="journal article" date="2013" name="Proc. Natl. Acad. Sci. U.S.A.">
        <title>Fine-scale variation in meiotic recombination in Mimulus inferred from population shotgun sequencing.</title>
        <authorList>
            <person name="Hellsten U."/>
            <person name="Wright K.M."/>
            <person name="Jenkins J."/>
            <person name="Shu S."/>
            <person name="Yuan Y."/>
            <person name="Wessler S.R."/>
            <person name="Schmutz J."/>
            <person name="Willis J.H."/>
            <person name="Rokhsar D.S."/>
        </authorList>
    </citation>
    <scope>NUCLEOTIDE SEQUENCE [LARGE SCALE GENOMIC DNA]</scope>
    <source>
        <strain evidence="8">cv. DUN x IM62</strain>
    </source>
</reference>
<name>A0A022RRB4_ERYGU</name>
<dbReference type="Pfam" id="PF14432">
    <property type="entry name" value="DYW_deaminase"/>
    <property type="match status" value="1"/>
</dbReference>
<feature type="repeat" description="PPR" evidence="4">
    <location>
        <begin position="296"/>
        <end position="330"/>
    </location>
</feature>
<dbReference type="KEGG" id="egt:105951677"/>
<dbReference type="InterPro" id="IPR046849">
    <property type="entry name" value="E2_motif"/>
</dbReference>
<dbReference type="Pfam" id="PF20431">
    <property type="entry name" value="E_motif"/>
    <property type="match status" value="1"/>
</dbReference>
<proteinExistence type="inferred from homology"/>
<evidence type="ECO:0000313" key="7">
    <source>
        <dbReference type="EMBL" id="EYU43052.1"/>
    </source>
</evidence>
<dbReference type="GO" id="GO:0003729">
    <property type="term" value="F:mRNA binding"/>
    <property type="evidence" value="ECO:0007669"/>
    <property type="project" value="UniProtKB-ARBA"/>
</dbReference>
<accession>A0A022RRB4</accession>
<dbReference type="OrthoDB" id="185373at2759"/>
<organism evidence="7 8">
    <name type="scientific">Erythranthe guttata</name>
    <name type="common">Yellow monkey flower</name>
    <name type="synonym">Mimulus guttatus</name>
    <dbReference type="NCBI Taxonomy" id="4155"/>
    <lineage>
        <taxon>Eukaryota</taxon>
        <taxon>Viridiplantae</taxon>
        <taxon>Streptophyta</taxon>
        <taxon>Embryophyta</taxon>
        <taxon>Tracheophyta</taxon>
        <taxon>Spermatophyta</taxon>
        <taxon>Magnoliopsida</taxon>
        <taxon>eudicotyledons</taxon>
        <taxon>Gunneridae</taxon>
        <taxon>Pentapetalae</taxon>
        <taxon>asterids</taxon>
        <taxon>lamiids</taxon>
        <taxon>Lamiales</taxon>
        <taxon>Phrymaceae</taxon>
        <taxon>Erythranthe</taxon>
    </lineage>
</organism>
<dbReference type="Proteomes" id="UP000030748">
    <property type="component" value="Unassembled WGS sequence"/>
</dbReference>
<feature type="domain" description="DYW" evidence="6">
    <location>
        <begin position="612"/>
        <end position="703"/>
    </location>
</feature>
<dbReference type="PANTHER" id="PTHR47926:SF434">
    <property type="entry name" value="PENTATRICOPEPTIDE REPEAT SUPERFAMILY PROTEIN"/>
    <property type="match status" value="1"/>
</dbReference>
<dbReference type="NCBIfam" id="TIGR00756">
    <property type="entry name" value="PPR"/>
    <property type="match status" value="5"/>
</dbReference>